<comment type="caution">
    <text evidence="1">The sequence shown here is derived from an EMBL/GenBank/DDBJ whole genome shotgun (WGS) entry which is preliminary data.</text>
</comment>
<dbReference type="EMBL" id="VBOS01000266">
    <property type="protein sequence ID" value="TMQ54514.1"/>
    <property type="molecule type" value="Genomic_DNA"/>
</dbReference>
<organism evidence="1 2">
    <name type="scientific">Eiseniibacteriota bacterium</name>
    <dbReference type="NCBI Taxonomy" id="2212470"/>
    <lineage>
        <taxon>Bacteria</taxon>
        <taxon>Candidatus Eiseniibacteriota</taxon>
    </lineage>
</organism>
<evidence type="ECO:0000313" key="2">
    <source>
        <dbReference type="Proteomes" id="UP000317716"/>
    </source>
</evidence>
<dbReference type="AlphaFoldDB" id="A0A538STA5"/>
<reference evidence="1 2" key="1">
    <citation type="journal article" date="2019" name="Nat. Microbiol.">
        <title>Mediterranean grassland soil C-N compound turnover is dependent on rainfall and depth, and is mediated by genomically divergent microorganisms.</title>
        <authorList>
            <person name="Diamond S."/>
            <person name="Andeer P.F."/>
            <person name="Li Z."/>
            <person name="Crits-Christoph A."/>
            <person name="Burstein D."/>
            <person name="Anantharaman K."/>
            <person name="Lane K.R."/>
            <person name="Thomas B.C."/>
            <person name="Pan C."/>
            <person name="Northen T.R."/>
            <person name="Banfield J.F."/>
        </authorList>
    </citation>
    <scope>NUCLEOTIDE SEQUENCE [LARGE SCALE GENOMIC DNA]</scope>
    <source>
        <strain evidence="1">WS_2</strain>
    </source>
</reference>
<gene>
    <name evidence="1" type="ORF">E6K72_07750</name>
</gene>
<protein>
    <recommendedName>
        <fullName evidence="3">TonB-dependent receptor</fullName>
    </recommendedName>
</protein>
<proteinExistence type="predicted"/>
<name>A0A538STA5_UNCEI</name>
<accession>A0A538STA5</accession>
<dbReference type="Proteomes" id="UP000317716">
    <property type="component" value="Unassembled WGS sequence"/>
</dbReference>
<evidence type="ECO:0000313" key="1">
    <source>
        <dbReference type="EMBL" id="TMQ54514.1"/>
    </source>
</evidence>
<evidence type="ECO:0008006" key="3">
    <source>
        <dbReference type="Google" id="ProtNLM"/>
    </source>
</evidence>
<dbReference type="SUPFAM" id="SSF56935">
    <property type="entry name" value="Porins"/>
    <property type="match status" value="1"/>
</dbReference>
<sequence>MVGASAQAFALAREKSASQPAVDPPFGGRAALEALFQPFQKDLGVVLRAEVEVVGPRESEAPVPRRLDGYASYGVSGTFTIGDAMVALRVRNLEDRARPQTWIDSATGREALGVGREFRLGLAWKLYN</sequence>